<dbReference type="EMBL" id="NJEU01000049">
    <property type="protein sequence ID" value="PHH82636.1"/>
    <property type="molecule type" value="Genomic_DNA"/>
</dbReference>
<proteinExistence type="predicted"/>
<gene>
    <name evidence="2" type="ORF">CDD82_5362</name>
</gene>
<dbReference type="AlphaFoldDB" id="A0A2C5ZRK8"/>
<evidence type="ECO:0000256" key="1">
    <source>
        <dbReference type="SAM" id="MobiDB-lite"/>
    </source>
</evidence>
<accession>A0A2C5ZRK8</accession>
<protein>
    <submittedName>
        <fullName evidence="2">Uncharacterized protein</fullName>
    </submittedName>
</protein>
<feature type="region of interest" description="Disordered" evidence="1">
    <location>
        <begin position="1"/>
        <end position="27"/>
    </location>
</feature>
<dbReference type="Proteomes" id="UP000224854">
    <property type="component" value="Unassembled WGS sequence"/>
</dbReference>
<name>A0A2C5ZRK8_9HYPO</name>
<feature type="compositionally biased region" description="Polar residues" evidence="1">
    <location>
        <begin position="1"/>
        <end position="10"/>
    </location>
</feature>
<evidence type="ECO:0000313" key="2">
    <source>
        <dbReference type="EMBL" id="PHH82636.1"/>
    </source>
</evidence>
<evidence type="ECO:0000313" key="3">
    <source>
        <dbReference type="Proteomes" id="UP000224854"/>
    </source>
</evidence>
<comment type="caution">
    <text evidence="2">The sequence shown here is derived from an EMBL/GenBank/DDBJ whole genome shotgun (WGS) entry which is preliminary data.</text>
</comment>
<feature type="compositionally biased region" description="Basic residues" evidence="1">
    <location>
        <begin position="18"/>
        <end position="27"/>
    </location>
</feature>
<sequence>MHSRRQNVASKQALLPRPPRRRKPKFKGTHFLGGASNAACTLVCMAQSDEHLQSTVRRSTVCQSTEYSVRTPKHAMYPVRMLSLYMTSKPPKKKTRETRGEKISSFCSPLVSEPDATAYTRQHYARRSGIPSYCSLAYTHHDNMRPTHPPTPLASTLQMLCTAVAPSLPSSTTPNSVLRAKLVLVD</sequence>
<keyword evidence="3" id="KW-1185">Reference proteome</keyword>
<organism evidence="2 3">
    <name type="scientific">Ophiocordyceps australis</name>
    <dbReference type="NCBI Taxonomy" id="1399860"/>
    <lineage>
        <taxon>Eukaryota</taxon>
        <taxon>Fungi</taxon>
        <taxon>Dikarya</taxon>
        <taxon>Ascomycota</taxon>
        <taxon>Pezizomycotina</taxon>
        <taxon>Sordariomycetes</taxon>
        <taxon>Hypocreomycetidae</taxon>
        <taxon>Hypocreales</taxon>
        <taxon>Ophiocordycipitaceae</taxon>
        <taxon>Ophiocordyceps</taxon>
    </lineage>
</organism>
<reference evidence="2 3" key="1">
    <citation type="submission" date="2017-06" db="EMBL/GenBank/DDBJ databases">
        <title>Ant-infecting Ophiocordyceps genomes reveal a high diversity of potential behavioral manipulation genes and a possible major role for enterotoxins.</title>
        <authorList>
            <person name="De Bekker C."/>
            <person name="Evans H.C."/>
            <person name="Brachmann A."/>
            <person name="Hughes D.P."/>
        </authorList>
    </citation>
    <scope>NUCLEOTIDE SEQUENCE [LARGE SCALE GENOMIC DNA]</scope>
    <source>
        <strain evidence="2 3">1348a</strain>
    </source>
</reference>